<dbReference type="PANTHER" id="PTHR43464">
    <property type="entry name" value="METHYLTRANSFERASE"/>
    <property type="match status" value="1"/>
</dbReference>
<dbReference type="Pfam" id="PF13489">
    <property type="entry name" value="Methyltransf_23"/>
    <property type="match status" value="1"/>
</dbReference>
<keyword evidence="3" id="KW-0949">S-adenosyl-L-methionine</keyword>
<dbReference type="RefSeq" id="WP_248866003.1">
    <property type="nucleotide sequence ID" value="NZ_CP086322.1"/>
</dbReference>
<dbReference type="PANTHER" id="PTHR43464:SF19">
    <property type="entry name" value="UBIQUINONE BIOSYNTHESIS O-METHYLTRANSFERASE, MITOCHONDRIAL"/>
    <property type="match status" value="1"/>
</dbReference>
<organism evidence="5 6">
    <name type="scientific">Streptomyces halobius</name>
    <dbReference type="NCBI Taxonomy" id="2879846"/>
    <lineage>
        <taxon>Bacteria</taxon>
        <taxon>Bacillati</taxon>
        <taxon>Actinomycetota</taxon>
        <taxon>Actinomycetes</taxon>
        <taxon>Kitasatosporales</taxon>
        <taxon>Streptomycetaceae</taxon>
        <taxon>Streptomyces</taxon>
    </lineage>
</organism>
<evidence type="ECO:0000256" key="3">
    <source>
        <dbReference type="ARBA" id="ARBA00022691"/>
    </source>
</evidence>
<gene>
    <name evidence="5" type="ORF">K9S39_27725</name>
</gene>
<evidence type="ECO:0000313" key="5">
    <source>
        <dbReference type="EMBL" id="UQA95142.1"/>
    </source>
</evidence>
<dbReference type="CDD" id="cd02440">
    <property type="entry name" value="AdoMet_MTases"/>
    <property type="match status" value="1"/>
</dbReference>
<dbReference type="Proteomes" id="UP000830115">
    <property type="component" value="Chromosome"/>
</dbReference>
<evidence type="ECO:0000256" key="4">
    <source>
        <dbReference type="SAM" id="MobiDB-lite"/>
    </source>
</evidence>
<keyword evidence="6" id="KW-1185">Reference proteome</keyword>
<proteinExistence type="predicted"/>
<dbReference type="GO" id="GO:0008168">
    <property type="term" value="F:methyltransferase activity"/>
    <property type="evidence" value="ECO:0007669"/>
    <property type="project" value="UniProtKB-KW"/>
</dbReference>
<sequence>MPQSVKSAALAPHASSARLPDPARLPDREQADIAWQPLPAPPKPSYRRHLRHFGPRRGPARLLEIGCGTGGSLAGCAPGSVGVDHDPRSVALCRERGLTAYTADDFLASPHARPGTFDALLTAHVLQHLGDEQVESLLRAYLRYVRPGGGVVLITPQEAGHRADQAPDALLTPTAPGQALDALGTHTSDVRGQGPDALGAHTSDMHEQAPVRFTDFTLLRAFAETAGLAVRRIYSHPLPRPAGKLLRRNVFVLVGQVPR</sequence>
<dbReference type="InterPro" id="IPR029063">
    <property type="entry name" value="SAM-dependent_MTases_sf"/>
</dbReference>
<keyword evidence="1 5" id="KW-0489">Methyltransferase</keyword>
<feature type="region of interest" description="Disordered" evidence="4">
    <location>
        <begin position="1"/>
        <end position="27"/>
    </location>
</feature>
<evidence type="ECO:0000256" key="1">
    <source>
        <dbReference type="ARBA" id="ARBA00022603"/>
    </source>
</evidence>
<keyword evidence="2" id="KW-0808">Transferase</keyword>
<evidence type="ECO:0000256" key="2">
    <source>
        <dbReference type="ARBA" id="ARBA00022679"/>
    </source>
</evidence>
<name>A0ABY4MBL9_9ACTN</name>
<accession>A0ABY4MBL9</accession>
<reference evidence="5" key="1">
    <citation type="submission" date="2021-10" db="EMBL/GenBank/DDBJ databases">
        <title>Streptomyces nigrumlapis sp.nov.,an antimicrobial producing actinobacterium isolated from Black Gobi rocks.</title>
        <authorList>
            <person name="Wen Y."/>
            <person name="Zhang W."/>
            <person name="Liu X.G."/>
        </authorList>
    </citation>
    <scope>NUCLEOTIDE SEQUENCE</scope>
    <source>
        <strain evidence="5">ST13-2-2</strain>
    </source>
</reference>
<dbReference type="SUPFAM" id="SSF53335">
    <property type="entry name" value="S-adenosyl-L-methionine-dependent methyltransferases"/>
    <property type="match status" value="1"/>
</dbReference>
<dbReference type="Gene3D" id="3.40.50.150">
    <property type="entry name" value="Vaccinia Virus protein VP39"/>
    <property type="match status" value="1"/>
</dbReference>
<protein>
    <submittedName>
        <fullName evidence="5">Class I SAM-dependent methyltransferase</fullName>
    </submittedName>
</protein>
<dbReference type="GO" id="GO:0032259">
    <property type="term" value="P:methylation"/>
    <property type="evidence" value="ECO:0007669"/>
    <property type="project" value="UniProtKB-KW"/>
</dbReference>
<dbReference type="EMBL" id="CP086322">
    <property type="protein sequence ID" value="UQA95142.1"/>
    <property type="molecule type" value="Genomic_DNA"/>
</dbReference>
<evidence type="ECO:0000313" key="6">
    <source>
        <dbReference type="Proteomes" id="UP000830115"/>
    </source>
</evidence>